<dbReference type="EMBL" id="BONW01000052">
    <property type="protein sequence ID" value="GIG93167.1"/>
    <property type="molecule type" value="Genomic_DNA"/>
</dbReference>
<comment type="caution">
    <text evidence="1">The sequence shown here is derived from an EMBL/GenBank/DDBJ whole genome shotgun (WGS) entry which is preliminary data.</text>
</comment>
<dbReference type="Gene3D" id="3.40.50.720">
    <property type="entry name" value="NAD(P)-binding Rossmann-like Domain"/>
    <property type="match status" value="1"/>
</dbReference>
<evidence type="ECO:0000313" key="2">
    <source>
        <dbReference type="Proteomes" id="UP000646749"/>
    </source>
</evidence>
<dbReference type="SUPFAM" id="SSF69572">
    <property type="entry name" value="Activating enzymes of the ubiquitin-like proteins"/>
    <property type="match status" value="1"/>
</dbReference>
<name>A0ABQ4EFZ7_9ACTN</name>
<proteinExistence type="predicted"/>
<dbReference type="InterPro" id="IPR035985">
    <property type="entry name" value="Ubiquitin-activating_enz"/>
</dbReference>
<accession>A0ABQ4EFZ7</accession>
<sequence length="88" mass="9540">MTNEERATDAVIYGVPADALDHTGPSVVTINGTVASLAATEAMVHLTGLRTPKQQLAYRADQGGVRINVDKPTLPTCPYCTRWDHHPR</sequence>
<protein>
    <submittedName>
        <fullName evidence="1">Uncharacterized protein</fullName>
    </submittedName>
</protein>
<reference evidence="1 2" key="1">
    <citation type="submission" date="2021-01" db="EMBL/GenBank/DDBJ databases">
        <title>Whole genome shotgun sequence of Plantactinospora endophytica NBRC 110450.</title>
        <authorList>
            <person name="Komaki H."/>
            <person name="Tamura T."/>
        </authorList>
    </citation>
    <scope>NUCLEOTIDE SEQUENCE [LARGE SCALE GENOMIC DNA]</scope>
    <source>
        <strain evidence="1 2">NBRC 110450</strain>
    </source>
</reference>
<gene>
    <name evidence="1" type="ORF">Pen02_81030</name>
</gene>
<organism evidence="1 2">
    <name type="scientific">Plantactinospora endophytica</name>
    <dbReference type="NCBI Taxonomy" id="673535"/>
    <lineage>
        <taxon>Bacteria</taxon>
        <taxon>Bacillati</taxon>
        <taxon>Actinomycetota</taxon>
        <taxon>Actinomycetes</taxon>
        <taxon>Micromonosporales</taxon>
        <taxon>Micromonosporaceae</taxon>
        <taxon>Plantactinospora</taxon>
    </lineage>
</organism>
<dbReference type="Proteomes" id="UP000646749">
    <property type="component" value="Unassembled WGS sequence"/>
</dbReference>
<keyword evidence="2" id="KW-1185">Reference proteome</keyword>
<evidence type="ECO:0000313" key="1">
    <source>
        <dbReference type="EMBL" id="GIG93167.1"/>
    </source>
</evidence>
<dbReference type="RefSeq" id="WP_203871463.1">
    <property type="nucleotide sequence ID" value="NZ_BONW01000052.1"/>
</dbReference>